<feature type="region of interest" description="Disordered" evidence="1">
    <location>
        <begin position="85"/>
        <end position="142"/>
    </location>
</feature>
<accession>A0A0A1THA5</accession>
<evidence type="ECO:0000313" key="4">
    <source>
        <dbReference type="Proteomes" id="UP000039046"/>
    </source>
</evidence>
<name>A0A0A1THA5_9HYPO</name>
<evidence type="ECO:0000313" key="3">
    <source>
        <dbReference type="EMBL" id="CEJ89890.1"/>
    </source>
</evidence>
<proteinExistence type="predicted"/>
<protein>
    <submittedName>
        <fullName evidence="3">Uncharacterized protein</fullName>
    </submittedName>
</protein>
<gene>
    <name evidence="3" type="ORF">VHEMI05707</name>
</gene>
<keyword evidence="2" id="KW-0732">Signal</keyword>
<evidence type="ECO:0000256" key="1">
    <source>
        <dbReference type="SAM" id="MobiDB-lite"/>
    </source>
</evidence>
<sequence>MKSFAAVALLAATVAANKYPDCEPDNCHRNLVDDRFKDQAPAICKQWLAGTTTAASAIPTQFNNCPSVQEFSSACSCVTYTATHTSGTPSSSVPPSSSATPSSSVVPSSSIPPVSSSTKGPVSSSSAVPSTTSCPTTVSTETSKPVTQWTTSTICSYVTHTVTECPSTVPNCPVKHTTTSVETIPITTTVCPVTTTPAPHNNGTATYTPPVQGTQPPVVTGAAGRFAVEYLAAAAGVAAALL</sequence>
<feature type="chain" id="PRO_5001990019" evidence="2">
    <location>
        <begin position="17"/>
        <end position="242"/>
    </location>
</feature>
<feature type="signal peptide" evidence="2">
    <location>
        <begin position="1"/>
        <end position="16"/>
    </location>
</feature>
<dbReference type="OrthoDB" id="3600127at2759"/>
<dbReference type="STRING" id="1531966.A0A0A1THA5"/>
<dbReference type="AlphaFoldDB" id="A0A0A1THA5"/>
<reference evidence="3 4" key="1">
    <citation type="journal article" date="2015" name="Genome Announc.">
        <title>Draft Genome Sequence and Gene Annotation of the Entomopathogenic Fungus Verticillium hemipterigenum.</title>
        <authorList>
            <person name="Horn F."/>
            <person name="Habel A."/>
            <person name="Scharf D.H."/>
            <person name="Dworschak J."/>
            <person name="Brakhage A.A."/>
            <person name="Guthke R."/>
            <person name="Hertweck C."/>
            <person name="Linde J."/>
        </authorList>
    </citation>
    <scope>NUCLEOTIDE SEQUENCE [LARGE SCALE GENOMIC DNA]</scope>
</reference>
<dbReference type="EMBL" id="CDHN01000003">
    <property type="protein sequence ID" value="CEJ89890.1"/>
    <property type="molecule type" value="Genomic_DNA"/>
</dbReference>
<dbReference type="Proteomes" id="UP000039046">
    <property type="component" value="Unassembled WGS sequence"/>
</dbReference>
<dbReference type="HOGENOM" id="CLU_063272_0_0_1"/>
<organism evidence="3 4">
    <name type="scientific">[Torrubiella] hemipterigena</name>
    <dbReference type="NCBI Taxonomy" id="1531966"/>
    <lineage>
        <taxon>Eukaryota</taxon>
        <taxon>Fungi</taxon>
        <taxon>Dikarya</taxon>
        <taxon>Ascomycota</taxon>
        <taxon>Pezizomycotina</taxon>
        <taxon>Sordariomycetes</taxon>
        <taxon>Hypocreomycetidae</taxon>
        <taxon>Hypocreales</taxon>
        <taxon>Clavicipitaceae</taxon>
        <taxon>Clavicipitaceae incertae sedis</taxon>
        <taxon>'Torrubiella' clade</taxon>
    </lineage>
</organism>
<keyword evidence="4" id="KW-1185">Reference proteome</keyword>
<evidence type="ECO:0000256" key="2">
    <source>
        <dbReference type="SAM" id="SignalP"/>
    </source>
</evidence>